<keyword evidence="2" id="KW-1185">Reference proteome</keyword>
<dbReference type="InParanoid" id="K3ZCT9"/>
<accession>K3ZCT9</accession>
<dbReference type="HOGENOM" id="CLU_001090_6_0_1"/>
<evidence type="ECO:0000313" key="2">
    <source>
        <dbReference type="Proteomes" id="UP000004995"/>
    </source>
</evidence>
<name>K3ZCT9_SETIT</name>
<dbReference type="OMA" id="GVMYRGY"/>
<sequence length="79" mass="9225">MEAALSAFLGEIANRSVSFFIENLFKENLHCKLLRVCNIIEEAEGRQIRNQAMLDQLKVLQGVMYRGYYVLDAFKYRAY</sequence>
<reference evidence="1" key="2">
    <citation type="submission" date="2018-08" db="UniProtKB">
        <authorList>
            <consortium name="EnsemblPlants"/>
        </authorList>
    </citation>
    <scope>IDENTIFICATION</scope>
    <source>
        <strain evidence="1">Yugu1</strain>
    </source>
</reference>
<dbReference type="PANTHER" id="PTHR33377:SF50">
    <property type="entry name" value="NB-ARC DOMAIN-CONTAINING PROTEIN"/>
    <property type="match status" value="1"/>
</dbReference>
<dbReference type="Proteomes" id="UP000004995">
    <property type="component" value="Unassembled WGS sequence"/>
</dbReference>
<reference evidence="2" key="1">
    <citation type="journal article" date="2012" name="Nat. Biotechnol.">
        <title>Reference genome sequence of the model plant Setaria.</title>
        <authorList>
            <person name="Bennetzen J.L."/>
            <person name="Schmutz J."/>
            <person name="Wang H."/>
            <person name="Percifield R."/>
            <person name="Hawkins J."/>
            <person name="Pontaroli A.C."/>
            <person name="Estep M."/>
            <person name="Feng L."/>
            <person name="Vaughn J.N."/>
            <person name="Grimwood J."/>
            <person name="Jenkins J."/>
            <person name="Barry K."/>
            <person name="Lindquist E."/>
            <person name="Hellsten U."/>
            <person name="Deshpande S."/>
            <person name="Wang X."/>
            <person name="Wu X."/>
            <person name="Mitros T."/>
            <person name="Triplett J."/>
            <person name="Yang X."/>
            <person name="Ye C.Y."/>
            <person name="Mauro-Herrera M."/>
            <person name="Wang L."/>
            <person name="Li P."/>
            <person name="Sharma M."/>
            <person name="Sharma R."/>
            <person name="Ronald P.C."/>
            <person name="Panaud O."/>
            <person name="Kellogg E.A."/>
            <person name="Brutnell T.P."/>
            <person name="Doust A.N."/>
            <person name="Tuskan G.A."/>
            <person name="Rokhsar D."/>
            <person name="Devos K.M."/>
        </authorList>
    </citation>
    <scope>NUCLEOTIDE SEQUENCE [LARGE SCALE GENOMIC DNA]</scope>
    <source>
        <strain evidence="2">cv. Yugu1</strain>
    </source>
</reference>
<dbReference type="EMBL" id="AGNK02002045">
    <property type="status" value="NOT_ANNOTATED_CDS"/>
    <property type="molecule type" value="Genomic_DNA"/>
</dbReference>
<evidence type="ECO:0000313" key="1">
    <source>
        <dbReference type="EnsemblPlants" id="KQL16740"/>
    </source>
</evidence>
<dbReference type="EnsemblPlants" id="KQL16740">
    <property type="protein sequence ID" value="KQL16740"/>
    <property type="gene ID" value="SETIT_024369mg"/>
</dbReference>
<dbReference type="AlphaFoldDB" id="K3ZCT9"/>
<protein>
    <recommendedName>
        <fullName evidence="3">Rx N-terminal domain-containing protein</fullName>
    </recommendedName>
</protein>
<organism evidence="1 2">
    <name type="scientific">Setaria italica</name>
    <name type="common">Foxtail millet</name>
    <name type="synonym">Panicum italicum</name>
    <dbReference type="NCBI Taxonomy" id="4555"/>
    <lineage>
        <taxon>Eukaryota</taxon>
        <taxon>Viridiplantae</taxon>
        <taxon>Streptophyta</taxon>
        <taxon>Embryophyta</taxon>
        <taxon>Tracheophyta</taxon>
        <taxon>Spermatophyta</taxon>
        <taxon>Magnoliopsida</taxon>
        <taxon>Liliopsida</taxon>
        <taxon>Poales</taxon>
        <taxon>Poaceae</taxon>
        <taxon>PACMAD clade</taxon>
        <taxon>Panicoideae</taxon>
        <taxon>Panicodae</taxon>
        <taxon>Paniceae</taxon>
        <taxon>Cenchrinae</taxon>
        <taxon>Setaria</taxon>
    </lineage>
</organism>
<dbReference type="Gramene" id="KQL16740">
    <property type="protein sequence ID" value="KQL16740"/>
    <property type="gene ID" value="SETIT_024369mg"/>
</dbReference>
<dbReference type="PANTHER" id="PTHR33377">
    <property type="entry name" value="OS10G0134700 PROTEIN-RELATED"/>
    <property type="match status" value="1"/>
</dbReference>
<proteinExistence type="predicted"/>
<evidence type="ECO:0008006" key="3">
    <source>
        <dbReference type="Google" id="ProtNLM"/>
    </source>
</evidence>